<keyword evidence="9" id="KW-1185">Reference proteome</keyword>
<dbReference type="Gene3D" id="3.40.50.620">
    <property type="entry name" value="HUPs"/>
    <property type="match status" value="1"/>
</dbReference>
<evidence type="ECO:0000256" key="4">
    <source>
        <dbReference type="ARBA" id="ARBA00022917"/>
    </source>
</evidence>
<proteinExistence type="inferred from homology"/>
<dbReference type="EMBL" id="JAJHUN010000009">
    <property type="protein sequence ID" value="KAJ4151528.1"/>
    <property type="molecule type" value="Genomic_DNA"/>
</dbReference>
<dbReference type="Proteomes" id="UP001144673">
    <property type="component" value="Chromosome 4"/>
</dbReference>
<evidence type="ECO:0000256" key="1">
    <source>
        <dbReference type="ARBA" id="ARBA00022598"/>
    </source>
</evidence>
<dbReference type="Pfam" id="PF00749">
    <property type="entry name" value="tRNA-synt_1c"/>
    <property type="match status" value="1"/>
</dbReference>
<evidence type="ECO:0000259" key="7">
    <source>
        <dbReference type="Pfam" id="PF00749"/>
    </source>
</evidence>
<name>A0A9W8QE28_AKAMU</name>
<dbReference type="SUPFAM" id="SSF52374">
    <property type="entry name" value="Nucleotidylyl transferase"/>
    <property type="match status" value="1"/>
</dbReference>
<evidence type="ECO:0000256" key="2">
    <source>
        <dbReference type="ARBA" id="ARBA00022741"/>
    </source>
</evidence>
<accession>A0A9W8QE28</accession>
<evidence type="ECO:0000256" key="3">
    <source>
        <dbReference type="ARBA" id="ARBA00022840"/>
    </source>
</evidence>
<evidence type="ECO:0000256" key="5">
    <source>
        <dbReference type="ARBA" id="ARBA00023146"/>
    </source>
</evidence>
<evidence type="ECO:0000313" key="9">
    <source>
        <dbReference type="Proteomes" id="UP001144673"/>
    </source>
</evidence>
<organism evidence="8 9">
    <name type="scientific">Akanthomyces muscarius</name>
    <name type="common">Entomopathogenic fungus</name>
    <name type="synonym">Lecanicillium muscarium</name>
    <dbReference type="NCBI Taxonomy" id="2231603"/>
    <lineage>
        <taxon>Eukaryota</taxon>
        <taxon>Fungi</taxon>
        <taxon>Dikarya</taxon>
        <taxon>Ascomycota</taxon>
        <taxon>Pezizomycotina</taxon>
        <taxon>Sordariomycetes</taxon>
        <taxon>Hypocreomycetidae</taxon>
        <taxon>Hypocreales</taxon>
        <taxon>Cordycipitaceae</taxon>
        <taxon>Akanthomyces</taxon>
    </lineage>
</organism>
<dbReference type="InterPro" id="IPR000924">
    <property type="entry name" value="Glu/Gln-tRNA-synth"/>
</dbReference>
<dbReference type="PROSITE" id="PS00178">
    <property type="entry name" value="AA_TRNA_LIGASE_I"/>
    <property type="match status" value="1"/>
</dbReference>
<dbReference type="GO" id="GO:0005524">
    <property type="term" value="F:ATP binding"/>
    <property type="evidence" value="ECO:0007669"/>
    <property type="project" value="UniProtKB-KW"/>
</dbReference>
<comment type="caution">
    <text evidence="8">The sequence shown here is derived from an EMBL/GenBank/DDBJ whole genome shotgun (WGS) entry which is preliminary data.</text>
</comment>
<keyword evidence="4 6" id="KW-0648">Protein biosynthesis</keyword>
<keyword evidence="2 6" id="KW-0547">Nucleotide-binding</keyword>
<comment type="similarity">
    <text evidence="6">Belongs to the class-I aminoacyl-tRNA synthetase family.</text>
</comment>
<dbReference type="InterPro" id="IPR001412">
    <property type="entry name" value="aa-tRNA-synth_I_CS"/>
</dbReference>
<keyword evidence="1 6" id="KW-0436">Ligase</keyword>
<feature type="domain" description="Glutamyl/glutaminyl-tRNA synthetase class Ib catalytic" evidence="7">
    <location>
        <begin position="99"/>
        <end position="204"/>
    </location>
</feature>
<evidence type="ECO:0000313" key="8">
    <source>
        <dbReference type="EMBL" id="KAJ4151528.1"/>
    </source>
</evidence>
<gene>
    <name evidence="8" type="ORF">LMH87_012220</name>
</gene>
<dbReference type="KEGG" id="amus:LMH87_012220"/>
<dbReference type="PANTHER" id="PTHR43097">
    <property type="entry name" value="GLUTAMINE-TRNA LIGASE"/>
    <property type="match status" value="1"/>
</dbReference>
<dbReference type="GO" id="GO:0005829">
    <property type="term" value="C:cytosol"/>
    <property type="evidence" value="ECO:0007669"/>
    <property type="project" value="TreeGrafter"/>
</dbReference>
<keyword evidence="3 6" id="KW-0067">ATP-binding</keyword>
<protein>
    <recommendedName>
        <fullName evidence="7">Glutamyl/glutaminyl-tRNA synthetase class Ib catalytic domain-containing protein</fullName>
    </recommendedName>
</protein>
<dbReference type="RefSeq" id="XP_056053242.1">
    <property type="nucleotide sequence ID" value="XM_056201496.1"/>
</dbReference>
<dbReference type="PRINTS" id="PR00987">
    <property type="entry name" value="TRNASYNTHGLU"/>
</dbReference>
<dbReference type="InterPro" id="IPR020058">
    <property type="entry name" value="Glu/Gln-tRNA-synth_Ib_cat-dom"/>
</dbReference>
<dbReference type="GeneID" id="80899379"/>
<sequence>MSGKIDSIVASATKLVLDDITGEMVARNELKKRVQKRARKAAAEEARAQRATEAQHDAKTAAPKIKTERGVLPIIEDHDTMFTKGFLADVFKERPVKPVVTRFPPEPNGYLHLGHAKAIAIDFGFARYHGGETILRFDDTNPNEEDQVYFDAIQDIIKWLGFNPSRITYSSDNFQRLYGHAERLIGLGKAYVCHCTQAEIQLSRGG</sequence>
<reference evidence="8" key="1">
    <citation type="journal article" date="2023" name="Access Microbiol">
        <title>De-novo genome assembly for Akanthomyces muscarius, a biocontrol agent of insect agricultural pests.</title>
        <authorList>
            <person name="Erdos Z."/>
            <person name="Studholme D.J."/>
            <person name="Raymond B."/>
            <person name="Sharma M."/>
        </authorList>
    </citation>
    <scope>NUCLEOTIDE SEQUENCE</scope>
    <source>
        <strain evidence="8">Ve6</strain>
    </source>
</reference>
<dbReference type="PANTHER" id="PTHR43097:SF4">
    <property type="entry name" value="GLUTAMINE--TRNA LIGASE"/>
    <property type="match status" value="1"/>
</dbReference>
<dbReference type="GO" id="GO:0006425">
    <property type="term" value="P:glutaminyl-tRNA aminoacylation"/>
    <property type="evidence" value="ECO:0007669"/>
    <property type="project" value="TreeGrafter"/>
</dbReference>
<dbReference type="InterPro" id="IPR050132">
    <property type="entry name" value="Gln/Glu-tRNA_Ligase"/>
</dbReference>
<dbReference type="InterPro" id="IPR014729">
    <property type="entry name" value="Rossmann-like_a/b/a_fold"/>
</dbReference>
<keyword evidence="5 6" id="KW-0030">Aminoacyl-tRNA synthetase</keyword>
<evidence type="ECO:0000256" key="6">
    <source>
        <dbReference type="RuleBase" id="RU363037"/>
    </source>
</evidence>
<dbReference type="GO" id="GO:0004819">
    <property type="term" value="F:glutamine-tRNA ligase activity"/>
    <property type="evidence" value="ECO:0007669"/>
    <property type="project" value="TreeGrafter"/>
</dbReference>
<dbReference type="AlphaFoldDB" id="A0A9W8QE28"/>